<sequence>MSYGPLVGPRTFDNLEGILSGERNGGYIQNYLSLREAKFQSQVLPVEEQRVIVNMFMQDDESQEEQS</sequence>
<name>G4TX43_SERID</name>
<accession>G4TX43</accession>
<evidence type="ECO:0000313" key="2">
    <source>
        <dbReference type="Proteomes" id="UP000007148"/>
    </source>
</evidence>
<dbReference type="Proteomes" id="UP000007148">
    <property type="component" value="Unassembled WGS sequence"/>
</dbReference>
<proteinExistence type="predicted"/>
<protein>
    <submittedName>
        <fullName evidence="1">Uncharacterized protein</fullName>
    </submittedName>
</protein>
<evidence type="ECO:0000313" key="1">
    <source>
        <dbReference type="EMBL" id="CCA75886.1"/>
    </source>
</evidence>
<comment type="caution">
    <text evidence="1">The sequence shown here is derived from an EMBL/GenBank/DDBJ whole genome shotgun (WGS) entry which is preliminary data.</text>
</comment>
<dbReference type="EMBL" id="CAFZ01000545">
    <property type="protein sequence ID" value="CCA75886.1"/>
    <property type="molecule type" value="Genomic_DNA"/>
</dbReference>
<gene>
    <name evidence="1" type="ORF">PIIN_09882</name>
</gene>
<dbReference type="HOGENOM" id="CLU_2813324_0_0_1"/>
<keyword evidence="2" id="KW-1185">Reference proteome</keyword>
<organism evidence="1 2">
    <name type="scientific">Serendipita indica (strain DSM 11827)</name>
    <name type="common">Root endophyte fungus</name>
    <name type="synonym">Piriformospora indica</name>
    <dbReference type="NCBI Taxonomy" id="1109443"/>
    <lineage>
        <taxon>Eukaryota</taxon>
        <taxon>Fungi</taxon>
        <taxon>Dikarya</taxon>
        <taxon>Basidiomycota</taxon>
        <taxon>Agaricomycotina</taxon>
        <taxon>Agaricomycetes</taxon>
        <taxon>Sebacinales</taxon>
        <taxon>Serendipitaceae</taxon>
        <taxon>Serendipita</taxon>
    </lineage>
</organism>
<reference evidence="1 2" key="1">
    <citation type="journal article" date="2011" name="PLoS Pathog.">
        <title>Endophytic Life Strategies Decoded by Genome and Transcriptome Analyses of the Mutualistic Root Symbiont Piriformospora indica.</title>
        <authorList>
            <person name="Zuccaro A."/>
            <person name="Lahrmann U."/>
            <person name="Guldener U."/>
            <person name="Langen G."/>
            <person name="Pfiffi S."/>
            <person name="Biedenkopf D."/>
            <person name="Wong P."/>
            <person name="Samans B."/>
            <person name="Grimm C."/>
            <person name="Basiewicz M."/>
            <person name="Murat C."/>
            <person name="Martin F."/>
            <person name="Kogel K.H."/>
        </authorList>
    </citation>
    <scope>NUCLEOTIDE SEQUENCE [LARGE SCALE GENOMIC DNA]</scope>
    <source>
        <strain evidence="1 2">DSM 11827</strain>
    </source>
</reference>
<dbReference type="InParanoid" id="G4TX43"/>
<dbReference type="AlphaFoldDB" id="G4TX43"/>